<proteinExistence type="predicted"/>
<evidence type="ECO:0000313" key="3">
    <source>
        <dbReference type="Proteomes" id="UP001163735"/>
    </source>
</evidence>
<feature type="compositionally biased region" description="Pro residues" evidence="1">
    <location>
        <begin position="468"/>
        <end position="477"/>
    </location>
</feature>
<gene>
    <name evidence="2" type="ORF">APT65_00105</name>
</gene>
<keyword evidence="3" id="KW-1185">Reference proteome</keyword>
<dbReference type="Proteomes" id="UP001163735">
    <property type="component" value="Segment"/>
</dbReference>
<sequence>MANNMIGEVYGQGVPNQTIAGHPLVVGSHFVGIEIELEGIRTDRFDSQYWHMKGDGSLRNNGQEFVCKGPTGGVDLFNAVVEIDRFLFDKKPDGNWRCSTHVHLDVRDMTASQLKNLIIIYLTMEKLIFRLSGFHRYKNNFCCSIGFAQRQLQTLIGNWNREDTYDFTNRLINNWDKYSALNLVPISSFGTVEFRMSEPKWRKGKLLLLCNRFLSMKELAKSWTGTQHELVNHLMTTDLYQIFKKGLPREIPAVFEEDLEVGFKLVNDLLVLSQEDPFLGEYGPRNNLEQAKIIWPMLRSGTKKVVPKELYLDDSPKVDIIHVWAQVKNLLDRNDISRKDMLLVEMNYSTARWIEIQLGLGSGTIAPPEEKRFFIDYFRNNDHEKQRLVNDAIDNCGFNGLRNEQPVGDVVGEAPAPNAPRAPRREVDFEAMQNRMEGLQAQAFARQEGIVLRNNNGGAFNAWVDEMIPPPPAPPQPVQGDADEEEPEWFGGDDGEEEEEEDWEDEDPLDA</sequence>
<protein>
    <submittedName>
        <fullName evidence="2">Uncharacterized protein</fullName>
    </submittedName>
</protein>
<dbReference type="EMBL" id="OP491958">
    <property type="protein sequence ID" value="UZV39708.1"/>
    <property type="molecule type" value="Genomic_DNA"/>
</dbReference>
<dbReference type="Pfam" id="PF12224">
    <property type="entry name" value="Amidoligase_2"/>
    <property type="match status" value="1"/>
</dbReference>
<evidence type="ECO:0000313" key="2">
    <source>
        <dbReference type="EMBL" id="UZV39708.1"/>
    </source>
</evidence>
<accession>A0A9E8K4M2</accession>
<organism evidence="2 3">
    <name type="scientific">Aeromonas phage APT65</name>
    <dbReference type="NCBI Taxonomy" id="2982914"/>
    <lineage>
        <taxon>Viruses</taxon>
        <taxon>Duplodnaviria</taxon>
        <taxon>Heunggongvirae</taxon>
        <taxon>Uroviricota</taxon>
        <taxon>Caudoviricetes</taxon>
        <taxon>Aquaneticvirus</taxon>
        <taxon>Aquaneticvirus ApT65</taxon>
    </lineage>
</organism>
<name>A0A9E8K4M2_9CAUD</name>
<evidence type="ECO:0000256" key="1">
    <source>
        <dbReference type="SAM" id="MobiDB-lite"/>
    </source>
</evidence>
<feature type="region of interest" description="Disordered" evidence="1">
    <location>
        <begin position="465"/>
        <end position="511"/>
    </location>
</feature>
<reference evidence="2" key="1">
    <citation type="submission" date="2022-09" db="EMBL/GenBank/DDBJ databases">
        <authorList>
            <person name="Cebeci A."/>
            <person name="Ture M."/>
            <person name="Alemdag M."/>
            <person name="Altinok I."/>
        </authorList>
    </citation>
    <scope>NUCLEOTIDE SEQUENCE</scope>
</reference>
<feature type="compositionally biased region" description="Acidic residues" evidence="1">
    <location>
        <begin position="481"/>
        <end position="511"/>
    </location>
</feature>
<dbReference type="InterPro" id="IPR022025">
    <property type="entry name" value="Amidoligase_2"/>
</dbReference>